<keyword evidence="12" id="KW-0966">Cell projection</keyword>
<evidence type="ECO:0000256" key="5">
    <source>
        <dbReference type="ARBA" id="ARBA00022448"/>
    </source>
</evidence>
<evidence type="ECO:0000256" key="1">
    <source>
        <dbReference type="ARBA" id="ARBA00003041"/>
    </source>
</evidence>
<evidence type="ECO:0000256" key="8">
    <source>
        <dbReference type="ARBA" id="ARBA00022927"/>
    </source>
</evidence>
<keyword evidence="8" id="KW-0653">Protein transport</keyword>
<comment type="similarity">
    <text evidence="3">Belongs to the FliH family.</text>
</comment>
<evidence type="ECO:0000256" key="6">
    <source>
        <dbReference type="ARBA" id="ARBA00022490"/>
    </source>
</evidence>
<dbReference type="InterPro" id="IPR000563">
    <property type="entry name" value="Flag_FliH"/>
</dbReference>
<feature type="compositionally biased region" description="Acidic residues" evidence="10">
    <location>
        <begin position="27"/>
        <end position="60"/>
    </location>
</feature>
<evidence type="ECO:0000313" key="15">
    <source>
        <dbReference type="Proteomes" id="UP000295794"/>
    </source>
</evidence>
<dbReference type="GO" id="GO:0005829">
    <property type="term" value="C:cytosol"/>
    <property type="evidence" value="ECO:0007669"/>
    <property type="project" value="TreeGrafter"/>
</dbReference>
<reference evidence="12 14" key="1">
    <citation type="submission" date="2018-06" db="EMBL/GenBank/DDBJ databases">
        <authorList>
            <consortium name="Pathogen Informatics"/>
            <person name="Doyle S."/>
        </authorList>
    </citation>
    <scope>NUCLEOTIDE SEQUENCE [LARGE SCALE GENOMIC DNA]</scope>
    <source>
        <strain evidence="12 14">NCTC11159</strain>
    </source>
</reference>
<keyword evidence="5" id="KW-0813">Transport</keyword>
<dbReference type="Proteomes" id="UP000295794">
    <property type="component" value="Unassembled WGS sequence"/>
</dbReference>
<dbReference type="GO" id="GO:0044781">
    <property type="term" value="P:bacterial-type flagellum organization"/>
    <property type="evidence" value="ECO:0007669"/>
    <property type="project" value="UniProtKB-KW"/>
</dbReference>
<feature type="domain" description="Flagellar assembly protein FliH/Type III secretion system HrpE" evidence="11">
    <location>
        <begin position="108"/>
        <end position="234"/>
    </location>
</feature>
<feature type="compositionally biased region" description="Acidic residues" evidence="10">
    <location>
        <begin position="290"/>
        <end position="315"/>
    </location>
</feature>
<dbReference type="EMBL" id="UGHR01000001">
    <property type="protein sequence ID" value="STQ90392.1"/>
    <property type="molecule type" value="Genomic_DNA"/>
</dbReference>
<organism evidence="12 14">
    <name type="scientific">Iodobacter fluviatilis</name>
    <dbReference type="NCBI Taxonomy" id="537"/>
    <lineage>
        <taxon>Bacteria</taxon>
        <taxon>Pseudomonadati</taxon>
        <taxon>Pseudomonadota</taxon>
        <taxon>Betaproteobacteria</taxon>
        <taxon>Neisseriales</taxon>
        <taxon>Chitinibacteraceae</taxon>
        <taxon>Iodobacter</taxon>
    </lineage>
</organism>
<dbReference type="GO" id="GO:0009288">
    <property type="term" value="C:bacterial-type flagellum"/>
    <property type="evidence" value="ECO:0007669"/>
    <property type="project" value="InterPro"/>
</dbReference>
<dbReference type="Proteomes" id="UP000255108">
    <property type="component" value="Unassembled WGS sequence"/>
</dbReference>
<keyword evidence="9" id="KW-1006">Bacterial flagellum protein export</keyword>
<proteinExistence type="inferred from homology"/>
<dbReference type="PRINTS" id="PR01003">
    <property type="entry name" value="FLGFLIH"/>
</dbReference>
<dbReference type="GO" id="GO:0015031">
    <property type="term" value="P:protein transport"/>
    <property type="evidence" value="ECO:0007669"/>
    <property type="project" value="UniProtKB-KW"/>
</dbReference>
<name>A0A377Q6D8_9NEIS</name>
<sequence>MSNPRVIPREQLSAWEKWELASLNEAEAEAAALEEEVAEPVPEEVEVPEEEVFSEEEQDLEPLPTEPVDVPDADVSFPTAEEIEAIAQRAQSEGFEAGLEAGRLVAEDEANRLRSVLASVESTLQKAEAALSNEVLDLAVVIARQMVRDELNHSPERLLPILREALASLPAARSPSRVFLNPDDLIAVEGMLGGDLPSDTWRLLPDKQLETGGCRIETPDSAVDLSLPVRWQNILRVLGRGDRADLGWAEQPAEPALAVEKDQPIGLPVSEAAPETTAPSQLDNQPAIVPDEESDASSEGLLAEDSDPAEEEPASESEQHD</sequence>
<keyword evidence="7" id="KW-1005">Bacterial flagellum biogenesis</keyword>
<dbReference type="OrthoDB" id="5296952at2"/>
<dbReference type="InterPro" id="IPR018035">
    <property type="entry name" value="Flagellar_FliH/T3SS_HrpE"/>
</dbReference>
<dbReference type="InterPro" id="IPR051472">
    <property type="entry name" value="T3SS_Stator/FliH"/>
</dbReference>
<dbReference type="RefSeq" id="WP_115226724.1">
    <property type="nucleotide sequence ID" value="NZ_CAWOLO010000005.1"/>
</dbReference>
<dbReference type="GO" id="GO:0071973">
    <property type="term" value="P:bacterial-type flagellum-dependent cell motility"/>
    <property type="evidence" value="ECO:0007669"/>
    <property type="project" value="InterPro"/>
</dbReference>
<evidence type="ECO:0000256" key="4">
    <source>
        <dbReference type="ARBA" id="ARBA00016507"/>
    </source>
</evidence>
<evidence type="ECO:0000256" key="3">
    <source>
        <dbReference type="ARBA" id="ARBA00006602"/>
    </source>
</evidence>
<protein>
    <recommendedName>
        <fullName evidence="4">Flagellar assembly protein FliH</fullName>
    </recommendedName>
</protein>
<keyword evidence="12" id="KW-0969">Cilium</keyword>
<comment type="function">
    <text evidence="1">Needed for flagellar regrowth and assembly.</text>
</comment>
<evidence type="ECO:0000313" key="14">
    <source>
        <dbReference type="Proteomes" id="UP000255108"/>
    </source>
</evidence>
<dbReference type="Pfam" id="PF02108">
    <property type="entry name" value="FliH"/>
    <property type="match status" value="1"/>
</dbReference>
<gene>
    <name evidence="13" type="ORF">EV682_105185</name>
    <name evidence="12" type="ORF">NCTC11159_01456</name>
</gene>
<evidence type="ECO:0000313" key="13">
    <source>
        <dbReference type="EMBL" id="TCU87060.1"/>
    </source>
</evidence>
<dbReference type="PANTHER" id="PTHR34982:SF1">
    <property type="entry name" value="FLAGELLAR ASSEMBLY PROTEIN FLIH"/>
    <property type="match status" value="1"/>
</dbReference>
<dbReference type="PANTHER" id="PTHR34982">
    <property type="entry name" value="YOP PROTEINS TRANSLOCATION PROTEIN L"/>
    <property type="match status" value="1"/>
</dbReference>
<keyword evidence="15" id="KW-1185">Reference proteome</keyword>
<dbReference type="AlphaFoldDB" id="A0A377Q6D8"/>
<keyword evidence="6" id="KW-0963">Cytoplasm</keyword>
<dbReference type="EMBL" id="SMBT01000005">
    <property type="protein sequence ID" value="TCU87060.1"/>
    <property type="molecule type" value="Genomic_DNA"/>
</dbReference>
<evidence type="ECO:0000313" key="12">
    <source>
        <dbReference type="EMBL" id="STQ90392.1"/>
    </source>
</evidence>
<dbReference type="GO" id="GO:0003774">
    <property type="term" value="F:cytoskeletal motor activity"/>
    <property type="evidence" value="ECO:0007669"/>
    <property type="project" value="InterPro"/>
</dbReference>
<evidence type="ECO:0000256" key="2">
    <source>
        <dbReference type="ARBA" id="ARBA00004496"/>
    </source>
</evidence>
<feature type="region of interest" description="Disordered" evidence="10">
    <location>
        <begin position="255"/>
        <end position="321"/>
    </location>
</feature>
<accession>A0A377Q6D8</accession>
<reference evidence="13 15" key="2">
    <citation type="submission" date="2019-03" db="EMBL/GenBank/DDBJ databases">
        <title>Genomic Encyclopedia of Type Strains, Phase IV (KMG-IV): sequencing the most valuable type-strain genomes for metagenomic binning, comparative biology and taxonomic classification.</title>
        <authorList>
            <person name="Goeker M."/>
        </authorList>
    </citation>
    <scope>NUCLEOTIDE SEQUENCE [LARGE SCALE GENOMIC DNA]</scope>
    <source>
        <strain evidence="13 15">DSM 3764</strain>
    </source>
</reference>
<evidence type="ECO:0000259" key="11">
    <source>
        <dbReference type="Pfam" id="PF02108"/>
    </source>
</evidence>
<evidence type="ECO:0000256" key="10">
    <source>
        <dbReference type="SAM" id="MobiDB-lite"/>
    </source>
</evidence>
<comment type="subcellular location">
    <subcellularLocation>
        <location evidence="2">Cytoplasm</location>
    </subcellularLocation>
</comment>
<feature type="region of interest" description="Disordered" evidence="10">
    <location>
        <begin position="27"/>
        <end position="71"/>
    </location>
</feature>
<evidence type="ECO:0000256" key="9">
    <source>
        <dbReference type="ARBA" id="ARBA00023225"/>
    </source>
</evidence>
<keyword evidence="12" id="KW-0282">Flagellum</keyword>
<evidence type="ECO:0000256" key="7">
    <source>
        <dbReference type="ARBA" id="ARBA00022795"/>
    </source>
</evidence>